<sequence length="73" mass="8425">MPALSNYLLKELSQLYCIDHRIPANVFINEEGFITYTTCCDVLHQSLSDAQDILRSQFQSLPREEQSKYMPVA</sequence>
<organism evidence="1 2">
    <name type="scientific">Taibaiella lutea</name>
    <dbReference type="NCBI Taxonomy" id="2608001"/>
    <lineage>
        <taxon>Bacteria</taxon>
        <taxon>Pseudomonadati</taxon>
        <taxon>Bacteroidota</taxon>
        <taxon>Chitinophagia</taxon>
        <taxon>Chitinophagales</taxon>
        <taxon>Chitinophagaceae</taxon>
        <taxon>Taibaiella</taxon>
    </lineage>
</organism>
<reference evidence="1 2" key="1">
    <citation type="submission" date="2019-09" db="EMBL/GenBank/DDBJ databases">
        <title>Genome sequence and assembly of Taibaiella sp.</title>
        <authorList>
            <person name="Chhetri G."/>
        </authorList>
    </citation>
    <scope>NUCLEOTIDE SEQUENCE [LARGE SCALE GENOMIC DNA]</scope>
    <source>
        <strain evidence="1 2">KVB11</strain>
    </source>
</reference>
<keyword evidence="2" id="KW-1185">Reference proteome</keyword>
<dbReference type="RefSeq" id="WP_150030915.1">
    <property type="nucleotide sequence ID" value="NZ_VWSH01000001.1"/>
</dbReference>
<comment type="caution">
    <text evidence="1">The sequence shown here is derived from an EMBL/GenBank/DDBJ whole genome shotgun (WGS) entry which is preliminary data.</text>
</comment>
<gene>
    <name evidence="1" type="ORF">F0919_01365</name>
</gene>
<accession>A0A5M6CMI9</accession>
<proteinExistence type="predicted"/>
<evidence type="ECO:0000313" key="1">
    <source>
        <dbReference type="EMBL" id="KAA5536344.1"/>
    </source>
</evidence>
<protein>
    <submittedName>
        <fullName evidence="1">Uncharacterized protein</fullName>
    </submittedName>
</protein>
<dbReference type="EMBL" id="VWSH01000001">
    <property type="protein sequence ID" value="KAA5536344.1"/>
    <property type="molecule type" value="Genomic_DNA"/>
</dbReference>
<name>A0A5M6CMI9_9BACT</name>
<evidence type="ECO:0000313" key="2">
    <source>
        <dbReference type="Proteomes" id="UP000323632"/>
    </source>
</evidence>
<dbReference type="Proteomes" id="UP000323632">
    <property type="component" value="Unassembled WGS sequence"/>
</dbReference>
<dbReference type="AlphaFoldDB" id="A0A5M6CMI9"/>